<dbReference type="EMBL" id="LN714490">
    <property type="protein sequence ID" value="CEL71787.1"/>
    <property type="molecule type" value="Genomic_DNA"/>
</dbReference>
<accession>A0A0F7URX2</accession>
<sequence length="24" mass="2742">MRPSLSVHRTSCRAFQCLCSDESQ</sequence>
<protein>
    <submittedName>
        <fullName evidence="1">Uncharacterized protein</fullName>
    </submittedName>
</protein>
<proteinExistence type="predicted"/>
<name>A0A0F7URX2_TOXGV</name>
<evidence type="ECO:0000313" key="1">
    <source>
        <dbReference type="EMBL" id="CEL71787.1"/>
    </source>
</evidence>
<dbReference type="AlphaFoldDB" id="A0A0F7URX2"/>
<gene>
    <name evidence="1" type="ORF">BN1205_038645</name>
</gene>
<reference evidence="1" key="1">
    <citation type="journal article" date="2015" name="PLoS ONE">
        <title>Comprehensive Evaluation of Toxoplasma gondii VEG and Neospora caninum LIV Genomes with Tachyzoite Stage Transcriptome and Proteome Defines Novel Transcript Features.</title>
        <authorList>
            <person name="Ramaprasad A."/>
            <person name="Mourier T."/>
            <person name="Naeem R."/>
            <person name="Malas T.B."/>
            <person name="Moussa E."/>
            <person name="Panigrahi A."/>
            <person name="Vermont S.J."/>
            <person name="Otto T.D."/>
            <person name="Wastling J."/>
            <person name="Pain A."/>
        </authorList>
    </citation>
    <scope>NUCLEOTIDE SEQUENCE</scope>
    <source>
        <strain evidence="1">VEG</strain>
    </source>
</reference>
<organism evidence="1">
    <name type="scientific">Toxoplasma gondii (strain ATCC 50861 / VEG)</name>
    <dbReference type="NCBI Taxonomy" id="432359"/>
    <lineage>
        <taxon>Eukaryota</taxon>
        <taxon>Sar</taxon>
        <taxon>Alveolata</taxon>
        <taxon>Apicomplexa</taxon>
        <taxon>Conoidasida</taxon>
        <taxon>Coccidia</taxon>
        <taxon>Eucoccidiorida</taxon>
        <taxon>Eimeriorina</taxon>
        <taxon>Sarcocystidae</taxon>
        <taxon>Toxoplasma</taxon>
    </lineage>
</organism>